<sequence>MLLSGETAVRFVLSDAYTNMSREERQALLHEGSGPATMSAFVEIVFDNSDNRFPTGKDETVIRRTIGLKKDEYLLDG</sequence>
<gene>
    <name evidence="1" type="primary">SMC3_1</name>
    <name evidence="1" type="ORF">EV182_004832</name>
</gene>
<protein>
    <submittedName>
        <fullName evidence="1">Structural maintenance of chromosomes protein 3</fullName>
    </submittedName>
</protein>
<organism evidence="1 2">
    <name type="scientific">Spiromyces aspiralis</name>
    <dbReference type="NCBI Taxonomy" id="68401"/>
    <lineage>
        <taxon>Eukaryota</taxon>
        <taxon>Fungi</taxon>
        <taxon>Fungi incertae sedis</taxon>
        <taxon>Zoopagomycota</taxon>
        <taxon>Kickxellomycotina</taxon>
        <taxon>Kickxellomycetes</taxon>
        <taxon>Kickxellales</taxon>
        <taxon>Kickxellaceae</taxon>
        <taxon>Spiromyces</taxon>
    </lineage>
</organism>
<evidence type="ECO:0000313" key="1">
    <source>
        <dbReference type="EMBL" id="KAJ1678075.1"/>
    </source>
</evidence>
<evidence type="ECO:0000313" key="2">
    <source>
        <dbReference type="Proteomes" id="UP001145114"/>
    </source>
</evidence>
<dbReference type="Proteomes" id="UP001145114">
    <property type="component" value="Unassembled WGS sequence"/>
</dbReference>
<reference evidence="1" key="1">
    <citation type="submission" date="2022-06" db="EMBL/GenBank/DDBJ databases">
        <title>Phylogenomic reconstructions and comparative analyses of Kickxellomycotina fungi.</title>
        <authorList>
            <person name="Reynolds N.K."/>
            <person name="Stajich J.E."/>
            <person name="Barry K."/>
            <person name="Grigoriev I.V."/>
            <person name="Crous P."/>
            <person name="Smith M.E."/>
        </authorList>
    </citation>
    <scope>NUCLEOTIDE SEQUENCE</scope>
    <source>
        <strain evidence="1">RSA 2271</strain>
    </source>
</reference>
<dbReference type="EMBL" id="JAMZIH010001574">
    <property type="protein sequence ID" value="KAJ1678075.1"/>
    <property type="molecule type" value="Genomic_DNA"/>
</dbReference>
<name>A0ACC1HPX4_9FUNG</name>
<proteinExistence type="predicted"/>
<comment type="caution">
    <text evidence="1">The sequence shown here is derived from an EMBL/GenBank/DDBJ whole genome shotgun (WGS) entry which is preliminary data.</text>
</comment>
<feature type="non-terminal residue" evidence="1">
    <location>
        <position position="77"/>
    </location>
</feature>
<accession>A0ACC1HPX4</accession>
<keyword evidence="2" id="KW-1185">Reference proteome</keyword>